<protein>
    <submittedName>
        <fullName evidence="1">Uncharacterized protein</fullName>
    </submittedName>
</protein>
<name>A0A0W0F8E0_MONRR</name>
<evidence type="ECO:0000313" key="2">
    <source>
        <dbReference type="Proteomes" id="UP000054988"/>
    </source>
</evidence>
<proteinExistence type="predicted"/>
<gene>
    <name evidence="1" type="ORF">WG66_14854</name>
</gene>
<dbReference type="EMBL" id="LATX01002212">
    <property type="protein sequence ID" value="KTB32568.1"/>
    <property type="molecule type" value="Genomic_DNA"/>
</dbReference>
<evidence type="ECO:0000313" key="1">
    <source>
        <dbReference type="EMBL" id="KTB32568.1"/>
    </source>
</evidence>
<sequence>MVPVPALINQCLKETCIYLDGEWQTEFFSYLARMIRYGYCSARKADTGKAKAEIRLIPSNPGINWNDR</sequence>
<comment type="caution">
    <text evidence="1">The sequence shown here is derived from an EMBL/GenBank/DDBJ whole genome shotgun (WGS) entry which is preliminary data.</text>
</comment>
<accession>A0A0W0F8E0</accession>
<reference evidence="1 2" key="1">
    <citation type="submission" date="2015-12" db="EMBL/GenBank/DDBJ databases">
        <title>Draft genome sequence of Moniliophthora roreri, the causal agent of frosty pod rot of cacao.</title>
        <authorList>
            <person name="Aime M.C."/>
            <person name="Diaz-Valderrama J.R."/>
            <person name="Kijpornyongpan T."/>
            <person name="Phillips-Mora W."/>
        </authorList>
    </citation>
    <scope>NUCLEOTIDE SEQUENCE [LARGE SCALE GENOMIC DNA]</scope>
    <source>
        <strain evidence="1 2">MCA 2952</strain>
    </source>
</reference>
<dbReference type="Proteomes" id="UP000054988">
    <property type="component" value="Unassembled WGS sequence"/>
</dbReference>
<organism evidence="1 2">
    <name type="scientific">Moniliophthora roreri</name>
    <name type="common">Frosty pod rot fungus</name>
    <name type="synonym">Monilia roreri</name>
    <dbReference type="NCBI Taxonomy" id="221103"/>
    <lineage>
        <taxon>Eukaryota</taxon>
        <taxon>Fungi</taxon>
        <taxon>Dikarya</taxon>
        <taxon>Basidiomycota</taxon>
        <taxon>Agaricomycotina</taxon>
        <taxon>Agaricomycetes</taxon>
        <taxon>Agaricomycetidae</taxon>
        <taxon>Agaricales</taxon>
        <taxon>Marasmiineae</taxon>
        <taxon>Marasmiaceae</taxon>
        <taxon>Moniliophthora</taxon>
    </lineage>
</organism>
<dbReference type="AlphaFoldDB" id="A0A0W0F8E0"/>